<gene>
    <name evidence="3" type="ORF">MELLADRAFT_66687</name>
</gene>
<proteinExistence type="predicted"/>
<feature type="domain" description="RNase III" evidence="2">
    <location>
        <begin position="157"/>
        <end position="292"/>
    </location>
</feature>
<sequence length="460" mass="53948">MVRKHQKQSKHTQPPRKEYRTIEFRRIHLICMNSGKSIILGLVFLHLRSPDFSHFEYHLAQLKNFFVIEAETQTFQITRAQLNNLNEFLELFSKTINVAMFQTSYNTISFLVPLYKDQYEIQWNIVSSGKQGVLDKISRLPYPSDFWTVASYLPKIINRTRSFLPYDLPSLSNEEELTQQIKNAIKNGIHEIYLQKIGVAFIKMICTVNLVSGYPYTELQQLNKMRKKELRQSTLSSLFLRTPFYERVFSRIPLFQQVYKEATEDQGNVKSNHKGIVKVLYVALGAIYFSDGLKRTKEFARTIGLDCYLHHWYTTQYNDVNDMEAIVGEEEAQEKLNYRFRNPNLLRKALTLDHPEFRLLEWIGDSVLDVWAAMEITKHRKGHKVSKANERFMDLTNNEFLGQRVTDSFKSLKHIIQKPRFLGKLWLGKFVEALIGAVFLDRNKNIDIELLKVIDCLIKS</sequence>
<dbReference type="KEGG" id="mlr:MELLADRAFT_66687"/>
<evidence type="ECO:0000313" key="3">
    <source>
        <dbReference type="EMBL" id="EGG01913.1"/>
    </source>
</evidence>
<accession>F4S078</accession>
<evidence type="ECO:0000256" key="1">
    <source>
        <dbReference type="ARBA" id="ARBA00022801"/>
    </source>
</evidence>
<dbReference type="RefSeq" id="XP_007414747.1">
    <property type="nucleotide sequence ID" value="XM_007414685.1"/>
</dbReference>
<dbReference type="OrthoDB" id="67027at2759"/>
<dbReference type="Gene3D" id="1.10.1520.10">
    <property type="entry name" value="Ribonuclease III domain"/>
    <property type="match status" value="2"/>
</dbReference>
<protein>
    <recommendedName>
        <fullName evidence="2">RNase III domain-containing protein</fullName>
    </recommendedName>
</protein>
<keyword evidence="1" id="KW-0378">Hydrolase</keyword>
<evidence type="ECO:0000259" key="2">
    <source>
        <dbReference type="PROSITE" id="PS50142"/>
    </source>
</evidence>
<dbReference type="SUPFAM" id="SSF69065">
    <property type="entry name" value="RNase III domain-like"/>
    <property type="match status" value="2"/>
</dbReference>
<name>F4S078_MELLP</name>
<reference evidence="4" key="1">
    <citation type="journal article" date="2011" name="Proc. Natl. Acad. Sci. U.S.A.">
        <title>Obligate biotrophy features unraveled by the genomic analysis of rust fungi.</title>
        <authorList>
            <person name="Duplessis S."/>
            <person name="Cuomo C.A."/>
            <person name="Lin Y.-C."/>
            <person name="Aerts A."/>
            <person name="Tisserant E."/>
            <person name="Veneault-Fourrey C."/>
            <person name="Joly D.L."/>
            <person name="Hacquard S."/>
            <person name="Amselem J."/>
            <person name="Cantarel B.L."/>
            <person name="Chiu R."/>
            <person name="Coutinho P.M."/>
            <person name="Feau N."/>
            <person name="Field M."/>
            <person name="Frey P."/>
            <person name="Gelhaye E."/>
            <person name="Goldberg J."/>
            <person name="Grabherr M.G."/>
            <person name="Kodira C.D."/>
            <person name="Kohler A."/>
            <person name="Kuees U."/>
            <person name="Lindquist E.A."/>
            <person name="Lucas S.M."/>
            <person name="Mago R."/>
            <person name="Mauceli E."/>
            <person name="Morin E."/>
            <person name="Murat C."/>
            <person name="Pangilinan J.L."/>
            <person name="Park R."/>
            <person name="Pearson M."/>
            <person name="Quesneville H."/>
            <person name="Rouhier N."/>
            <person name="Sakthikumar S."/>
            <person name="Salamov A.A."/>
            <person name="Schmutz J."/>
            <person name="Selles B."/>
            <person name="Shapiro H."/>
            <person name="Tanguay P."/>
            <person name="Tuskan G.A."/>
            <person name="Henrissat B."/>
            <person name="Van de Peer Y."/>
            <person name="Rouze P."/>
            <person name="Ellis J.G."/>
            <person name="Dodds P.N."/>
            <person name="Schein J.E."/>
            <person name="Zhong S."/>
            <person name="Hamelin R.C."/>
            <person name="Grigoriev I.V."/>
            <person name="Szabo L.J."/>
            <person name="Martin F."/>
        </authorList>
    </citation>
    <scope>NUCLEOTIDE SEQUENCE [LARGE SCALE GENOMIC DNA]</scope>
    <source>
        <strain evidence="4">98AG31 / pathotype 3-4-7</strain>
    </source>
</reference>
<dbReference type="GO" id="GO:0006396">
    <property type="term" value="P:RNA processing"/>
    <property type="evidence" value="ECO:0007669"/>
    <property type="project" value="InterPro"/>
</dbReference>
<organism evidence="4">
    <name type="scientific">Melampsora larici-populina (strain 98AG31 / pathotype 3-4-7)</name>
    <name type="common">Poplar leaf rust fungus</name>
    <dbReference type="NCBI Taxonomy" id="747676"/>
    <lineage>
        <taxon>Eukaryota</taxon>
        <taxon>Fungi</taxon>
        <taxon>Dikarya</taxon>
        <taxon>Basidiomycota</taxon>
        <taxon>Pucciniomycotina</taxon>
        <taxon>Pucciniomycetes</taxon>
        <taxon>Pucciniales</taxon>
        <taxon>Melampsoraceae</taxon>
        <taxon>Melampsora</taxon>
    </lineage>
</organism>
<dbReference type="PANTHER" id="PTHR14950">
    <property type="entry name" value="DICER-RELATED"/>
    <property type="match status" value="1"/>
</dbReference>
<dbReference type="PANTHER" id="PTHR14950:SF37">
    <property type="entry name" value="ENDORIBONUCLEASE DICER"/>
    <property type="match status" value="1"/>
</dbReference>
<dbReference type="Proteomes" id="UP000001072">
    <property type="component" value="Unassembled WGS sequence"/>
</dbReference>
<dbReference type="GeneID" id="18930679"/>
<dbReference type="InterPro" id="IPR000999">
    <property type="entry name" value="RNase_III_dom"/>
</dbReference>
<evidence type="ECO:0000313" key="4">
    <source>
        <dbReference type="Proteomes" id="UP000001072"/>
    </source>
</evidence>
<dbReference type="VEuPathDB" id="FungiDB:MELLADRAFT_66687"/>
<keyword evidence="4" id="KW-1185">Reference proteome</keyword>
<dbReference type="PROSITE" id="PS50142">
    <property type="entry name" value="RNASE_3_2"/>
    <property type="match status" value="1"/>
</dbReference>
<dbReference type="AlphaFoldDB" id="F4S078"/>
<dbReference type="GO" id="GO:0004525">
    <property type="term" value="F:ribonuclease III activity"/>
    <property type="evidence" value="ECO:0007669"/>
    <property type="project" value="InterPro"/>
</dbReference>
<dbReference type="EMBL" id="GL883134">
    <property type="protein sequence ID" value="EGG01913.1"/>
    <property type="molecule type" value="Genomic_DNA"/>
</dbReference>
<dbReference type="InterPro" id="IPR036389">
    <property type="entry name" value="RNase_III_sf"/>
</dbReference>
<dbReference type="InParanoid" id="F4S078"/>
<dbReference type="HOGENOM" id="CLU_594574_0_0_1"/>